<name>A0A0G1YI29_9BACT</name>
<evidence type="ECO:0000259" key="1">
    <source>
        <dbReference type="Pfam" id="PF13643"/>
    </source>
</evidence>
<evidence type="ECO:0000313" key="3">
    <source>
        <dbReference type="Proteomes" id="UP000034224"/>
    </source>
</evidence>
<feature type="domain" description="DUF4145" evidence="1">
    <location>
        <begin position="103"/>
        <end position="180"/>
    </location>
</feature>
<dbReference type="AlphaFoldDB" id="A0A0G1YI29"/>
<accession>A0A0G1YI29</accession>
<reference evidence="2 3" key="1">
    <citation type="journal article" date="2015" name="Nature">
        <title>rRNA introns, odd ribosomes, and small enigmatic genomes across a large radiation of phyla.</title>
        <authorList>
            <person name="Brown C.T."/>
            <person name="Hug L.A."/>
            <person name="Thomas B.C."/>
            <person name="Sharon I."/>
            <person name="Castelle C.J."/>
            <person name="Singh A."/>
            <person name="Wilkins M.J."/>
            <person name="Williams K.H."/>
            <person name="Banfield J.F."/>
        </authorList>
    </citation>
    <scope>NUCLEOTIDE SEQUENCE [LARGE SCALE GENOMIC DNA]</scope>
</reference>
<dbReference type="Pfam" id="PF13643">
    <property type="entry name" value="DUF4145"/>
    <property type="match status" value="1"/>
</dbReference>
<gene>
    <name evidence="2" type="ORF">UY55_C0006G0006</name>
</gene>
<evidence type="ECO:0000313" key="2">
    <source>
        <dbReference type="EMBL" id="KKW14597.1"/>
    </source>
</evidence>
<proteinExistence type="predicted"/>
<dbReference type="EMBL" id="LCQK01000006">
    <property type="protein sequence ID" value="KKW14597.1"/>
    <property type="molecule type" value="Genomic_DNA"/>
</dbReference>
<comment type="caution">
    <text evidence="2">The sequence shown here is derived from an EMBL/GenBank/DDBJ whole genome shotgun (WGS) entry which is preliminary data.</text>
</comment>
<dbReference type="InterPro" id="IPR025285">
    <property type="entry name" value="DUF4145"/>
</dbReference>
<sequence length="215" mass="24379">MTANMSKTEPTLEENLILDRCPRCRVASPNLEKIWEAQTKRYDGTNLRCWRVYRCRRCGGLVTASAQEWARTVIEMFPSQVEADEAIPSKARDYLNQAMDSVQSPAGAVMLAASAVDEMLKQKGYKEGKLYPRIKKAEKEHLITKEMARWAHQVRLDANDQRHADENTNLPNEEDAKKSVGFANALAEFLFVLPSRVTKGLEETNIESETEEETA</sequence>
<protein>
    <recommendedName>
        <fullName evidence="1">DUF4145 domain-containing protein</fullName>
    </recommendedName>
</protein>
<dbReference type="Proteomes" id="UP000034224">
    <property type="component" value="Unassembled WGS sequence"/>
</dbReference>
<organism evidence="2 3">
    <name type="scientific">Candidatus Jorgensenbacteria bacterium GW2011_GWB1_50_10</name>
    <dbReference type="NCBI Taxonomy" id="1618665"/>
    <lineage>
        <taxon>Bacteria</taxon>
        <taxon>Candidatus Joergenseniibacteriota</taxon>
    </lineage>
</organism>